<feature type="transmembrane region" description="Helical" evidence="1">
    <location>
        <begin position="74"/>
        <end position="93"/>
    </location>
</feature>
<keyword evidence="1" id="KW-0812">Transmembrane</keyword>
<feature type="transmembrane region" description="Helical" evidence="1">
    <location>
        <begin position="43"/>
        <end position="62"/>
    </location>
</feature>
<dbReference type="AlphaFoldDB" id="A0A7S2TUU6"/>
<name>A0A7S2TUU6_9EUKA</name>
<organism evidence="2">
    <name type="scientific">Lotharella oceanica</name>
    <dbReference type="NCBI Taxonomy" id="641309"/>
    <lineage>
        <taxon>Eukaryota</taxon>
        <taxon>Sar</taxon>
        <taxon>Rhizaria</taxon>
        <taxon>Cercozoa</taxon>
        <taxon>Chlorarachniophyceae</taxon>
        <taxon>Lotharella</taxon>
    </lineage>
</organism>
<keyword evidence="1" id="KW-1133">Transmembrane helix</keyword>
<gene>
    <name evidence="2" type="ORF">LSP00402_LOCUS13352</name>
</gene>
<dbReference type="EMBL" id="HBHP01021444">
    <property type="protein sequence ID" value="CAD9769370.1"/>
    <property type="molecule type" value="Transcribed_RNA"/>
</dbReference>
<evidence type="ECO:0000313" key="2">
    <source>
        <dbReference type="EMBL" id="CAD9769370.1"/>
    </source>
</evidence>
<proteinExistence type="predicted"/>
<keyword evidence="1" id="KW-0472">Membrane</keyword>
<feature type="transmembrane region" description="Helical" evidence="1">
    <location>
        <begin position="12"/>
        <end position="31"/>
    </location>
</feature>
<protein>
    <submittedName>
        <fullName evidence="2">Uncharacterized protein</fullName>
    </submittedName>
</protein>
<accession>A0A7S2TUU6</accession>
<evidence type="ECO:0000256" key="1">
    <source>
        <dbReference type="SAM" id="Phobius"/>
    </source>
</evidence>
<feature type="transmembrane region" description="Helical" evidence="1">
    <location>
        <begin position="105"/>
        <end position="125"/>
    </location>
</feature>
<sequence length="136" mass="14696">MLLALCKLITYVGALFEIAVGFAFVFSPEALHNGYEPAAGMESYAFEIFGIACVFWGLVTACKATDKAILAFNVLWNLKWAGYLGLIFAGIPWRSQVAIKDGSWAIVPLTAHGIFMVNSLVAFMLTPSNSAKPKTA</sequence>
<reference evidence="2" key="1">
    <citation type="submission" date="2021-01" db="EMBL/GenBank/DDBJ databases">
        <authorList>
            <person name="Corre E."/>
            <person name="Pelletier E."/>
            <person name="Niang G."/>
            <person name="Scheremetjew M."/>
            <person name="Finn R."/>
            <person name="Kale V."/>
            <person name="Holt S."/>
            <person name="Cochrane G."/>
            <person name="Meng A."/>
            <person name="Brown T."/>
            <person name="Cohen L."/>
        </authorList>
    </citation>
    <scope>NUCLEOTIDE SEQUENCE</scope>
    <source>
        <strain evidence="2">CCMP622</strain>
    </source>
</reference>